<dbReference type="RefSeq" id="WP_132939443.1">
    <property type="nucleotide sequence ID" value="NZ_CP119676.1"/>
</dbReference>
<dbReference type="EMBL" id="SLZW01000007">
    <property type="protein sequence ID" value="TCS61739.1"/>
    <property type="molecule type" value="Genomic_DNA"/>
</dbReference>
<dbReference type="AlphaFoldDB" id="A0A4R3J752"/>
<gene>
    <name evidence="1" type="ORF">EDD55_107148</name>
</gene>
<evidence type="ECO:0000313" key="2">
    <source>
        <dbReference type="Proteomes" id="UP000295304"/>
    </source>
</evidence>
<comment type="caution">
    <text evidence="1">The sequence shown here is derived from an EMBL/GenBank/DDBJ whole genome shotgun (WGS) entry which is preliminary data.</text>
</comment>
<reference evidence="1 2" key="1">
    <citation type="submission" date="2019-03" db="EMBL/GenBank/DDBJ databases">
        <title>Genomic Encyclopedia of Type Strains, Phase IV (KMG-IV): sequencing the most valuable type-strain genomes for metagenomic binning, comparative biology and taxonomic classification.</title>
        <authorList>
            <person name="Goeker M."/>
        </authorList>
    </citation>
    <scope>NUCLEOTIDE SEQUENCE [LARGE SCALE GENOMIC DNA]</scope>
    <source>
        <strain evidence="1 2">DSM 101688</strain>
    </source>
</reference>
<keyword evidence="2" id="KW-1185">Reference proteome</keyword>
<accession>A0A4R3J752</accession>
<protein>
    <submittedName>
        <fullName evidence="1">SIR2-like protein</fullName>
    </submittedName>
</protein>
<dbReference type="Proteomes" id="UP000295304">
    <property type="component" value="Unassembled WGS sequence"/>
</dbReference>
<name>A0A4R3J752_9PROT</name>
<proteinExistence type="predicted"/>
<organism evidence="1 2">
    <name type="scientific">Varunaivibrio sulfuroxidans</name>
    <dbReference type="NCBI Taxonomy" id="1773489"/>
    <lineage>
        <taxon>Bacteria</taxon>
        <taxon>Pseudomonadati</taxon>
        <taxon>Pseudomonadota</taxon>
        <taxon>Alphaproteobacteria</taxon>
        <taxon>Rhodospirillales</taxon>
        <taxon>Magnetovibrionaceae</taxon>
        <taxon>Varunaivibrio</taxon>
    </lineage>
</organism>
<dbReference type="Pfam" id="PF13289">
    <property type="entry name" value="SIR2_2"/>
    <property type="match status" value="1"/>
</dbReference>
<sequence>MSDIPDLSFLVRGIRENTIVPYLGPGALADARDKTTGEAIPADSEALILAMNDGKPMHPKLMYEFPRAAMDRELKRGRNAVNRFLSELYDRDSWSRAPLHDWLATVRPKYVIDINRDTQLQASYADVPHTLIRGTARIGGTHNRFVIHAYDGTSYHEVEDQSVNPDLPVLFKPMGSPAPDPTFIASDADYVDYITELMGGFAIPPFLKKKRQGKQYLLIGLRLTRDTERMVLSDIVYGAGAPVGWALIADATAKEKRFCARLGIEIIDAAAAALLTAASNVTAPAPSPTVVSSTHFRGL</sequence>
<evidence type="ECO:0000313" key="1">
    <source>
        <dbReference type="EMBL" id="TCS61739.1"/>
    </source>
</evidence>
<dbReference type="OrthoDB" id="9802053at2"/>